<proteinExistence type="predicted"/>
<dbReference type="PANTHER" id="PTHR46309:SF1">
    <property type="entry name" value="PHD FINGER PROTEIN 12"/>
    <property type="match status" value="1"/>
</dbReference>
<dbReference type="GO" id="GO:0003714">
    <property type="term" value="F:transcription corepressor activity"/>
    <property type="evidence" value="ECO:0007669"/>
    <property type="project" value="InterPro"/>
</dbReference>
<organism evidence="8 9">
    <name type="scientific">Amborella trichopoda</name>
    <dbReference type="NCBI Taxonomy" id="13333"/>
    <lineage>
        <taxon>Eukaryota</taxon>
        <taxon>Viridiplantae</taxon>
        <taxon>Streptophyta</taxon>
        <taxon>Embryophyta</taxon>
        <taxon>Tracheophyta</taxon>
        <taxon>Spermatophyta</taxon>
        <taxon>Magnoliopsida</taxon>
        <taxon>Amborellales</taxon>
        <taxon>Amborellaceae</taxon>
        <taxon>Amborella</taxon>
    </lineage>
</organism>
<feature type="region of interest" description="Disordered" evidence="5">
    <location>
        <begin position="598"/>
        <end position="618"/>
    </location>
</feature>
<dbReference type="HOGENOM" id="CLU_267898_0_0_1"/>
<dbReference type="GO" id="GO:0003677">
    <property type="term" value="F:DNA binding"/>
    <property type="evidence" value="ECO:0000318"/>
    <property type="project" value="GO_Central"/>
</dbReference>
<feature type="compositionally biased region" description="Low complexity" evidence="5">
    <location>
        <begin position="709"/>
        <end position="724"/>
    </location>
</feature>
<evidence type="ECO:0000259" key="7">
    <source>
        <dbReference type="PROSITE" id="PS50090"/>
    </source>
</evidence>
<dbReference type="PROSITE" id="PS50016">
    <property type="entry name" value="ZF_PHD_2"/>
    <property type="match status" value="1"/>
</dbReference>
<evidence type="ECO:0000256" key="5">
    <source>
        <dbReference type="SAM" id="MobiDB-lite"/>
    </source>
</evidence>
<gene>
    <name evidence="8" type="ORF">AMTR_s00039p00209870</name>
</gene>
<dbReference type="PANTHER" id="PTHR46309">
    <property type="entry name" value="PHD FINGER PROTEIN 12"/>
    <property type="match status" value="1"/>
</dbReference>
<feature type="region of interest" description="Disordered" evidence="5">
    <location>
        <begin position="678"/>
        <end position="757"/>
    </location>
</feature>
<dbReference type="AlphaFoldDB" id="U5D395"/>
<dbReference type="STRING" id="13333.U5D395"/>
<dbReference type="Pfam" id="PF00628">
    <property type="entry name" value="PHD"/>
    <property type="match status" value="1"/>
</dbReference>
<feature type="domain" description="Myb-like" evidence="7">
    <location>
        <begin position="852"/>
        <end position="900"/>
    </location>
</feature>
<dbReference type="InterPro" id="IPR009057">
    <property type="entry name" value="Homeodomain-like_sf"/>
</dbReference>
<sequence>MTALDSAPFVNLSTPLETNMVCGILDELKGKIGNLEKQKLCVIVITDRAPVSPENLDVGGDCRGFRNLEVLEPFKVAVAQKRFSCSVDVTDTMEATNDASSDPPRNSTRRKRRRMSLSSANHTIERELGDDGHYFECVICDNVGDLLCCDGCPQTFHLDCLNPPLARVPPGRWLCPSCCPVERLAKLKKRSARTTEHNVGAGARSVTPHSRELLLMGSLGRNPSLNEEQVISPDKVVSGDRPDPVPMVLSPNTNSGSNCHGGAPEGINGFPVTDVDAENSLSSPNLKSSKKARHSDSCQIGSLTKASAMDSMDAPSETKPGPSSAIERVTKKQPLISFSRRAKKQANKNASDIQKPLTIETQSNCSSGGDSGFPESGQASQRCNSVDHSTADVPLREDPNRMPSISRKQIELNQEPFEEPIAVLDPHVVGEHNSISNGKKLDHANKGTADERSDKLNVRQVEEFQHDVEIVPDHQNPLEVSLSSKAFAKCSAKDLNEIADDEGSKNVPVEQAMKPIMVDLNRKEPEKITESYPLEGFRGSQTNLELSDALLGTLDINSLPPNLEFQMPNSLTPPSLVIPVSGSNSLASDVTVATTVGERTSSQSSIDGVSENPQKPDLLSRTNCNLSLFEKKAAEKGKGLAMLDSTGNNNLQACVEFEQSQGRVLGTVTRRPSSGVLDMMISEKSPSQQSKKIQEKRIPLDLNTLATTSPEENPSSSSSPGRIPSQPPFISPPSDRLNIQEKKVSPPSVNREQSPAMPNLCASPYLGLSLSSTSRNSFRDFPVMPPCPSVWSRRAQDSLNPLTSRNSREINLNPSTDRYHNRMMFDNIGLRERSTIHGSLSREKKQGLQIGWLEEELDSLWIGVRRYGLGNWEAILRDPKFHFLDHRTAQDLSDRWEDEQWKFSEKVSTQPPRNSRSKFSSHYGSPYSENLGYLSSQSFIPGTSNPWGDFSARGETSNSVYSTYPTMRKQFSPIPYSVNENTKVGSSYSPGIVMDSHPRNYGKREKRPIRAHRERWIDSDFKIPSPRNVVLGLPQERRERRARHGPRRGENPGFLPRNWVLNNAPINEELPSGAPSSTNLPHWLREAFVPPDGTEGPTLPHGISTITHSVSLLYNERRVLPPPSNQAPLPVIQEFPMQKSSKKNRLNGSPFNMPEVSGLNPSMVANYSGISLMEARLSLLPGTKLGEGSRIRVSDRADSGDSSKTQSDPGAQKEASSEETISDDQTGRP</sequence>
<feature type="domain" description="PHD-type" evidence="6">
    <location>
        <begin position="134"/>
        <end position="181"/>
    </location>
</feature>
<dbReference type="eggNOG" id="KOG0383">
    <property type="taxonomic scope" value="Eukaryota"/>
</dbReference>
<protein>
    <recommendedName>
        <fullName evidence="10">PHD-type domain-containing protein</fullName>
    </recommendedName>
</protein>
<dbReference type="CDD" id="cd11660">
    <property type="entry name" value="SANT_TRF"/>
    <property type="match status" value="1"/>
</dbReference>
<dbReference type="InterPro" id="IPR001965">
    <property type="entry name" value="Znf_PHD"/>
</dbReference>
<feature type="region of interest" description="Disordered" evidence="5">
    <location>
        <begin position="1183"/>
        <end position="1229"/>
    </location>
</feature>
<dbReference type="GO" id="GO:0140658">
    <property type="term" value="F:ATP-dependent chromatin remodeler activity"/>
    <property type="evidence" value="ECO:0000318"/>
    <property type="project" value="GO_Central"/>
</dbReference>
<accession>U5D395</accession>
<dbReference type="InterPro" id="IPR042163">
    <property type="entry name" value="PHF12"/>
</dbReference>
<keyword evidence="1" id="KW-0479">Metal-binding</keyword>
<feature type="region of interest" description="Disordered" evidence="5">
    <location>
        <begin position="252"/>
        <end position="403"/>
    </location>
</feature>
<dbReference type="SUPFAM" id="SSF46689">
    <property type="entry name" value="Homeodomain-like"/>
    <property type="match status" value="1"/>
</dbReference>
<dbReference type="PROSITE" id="PS50090">
    <property type="entry name" value="MYB_LIKE"/>
    <property type="match status" value="1"/>
</dbReference>
<dbReference type="OMA" id="PKLHFSE"/>
<dbReference type="InterPro" id="IPR013083">
    <property type="entry name" value="Znf_RING/FYVE/PHD"/>
</dbReference>
<evidence type="ECO:0000313" key="9">
    <source>
        <dbReference type="Proteomes" id="UP000017836"/>
    </source>
</evidence>
<keyword evidence="3" id="KW-0862">Zinc</keyword>
<dbReference type="GO" id="GO:0006338">
    <property type="term" value="P:chromatin remodeling"/>
    <property type="evidence" value="ECO:0000318"/>
    <property type="project" value="GO_Central"/>
</dbReference>
<dbReference type="InterPro" id="IPR001005">
    <property type="entry name" value="SANT/Myb"/>
</dbReference>
<dbReference type="EMBL" id="KI392495">
    <property type="protein sequence ID" value="ERN15892.1"/>
    <property type="molecule type" value="Genomic_DNA"/>
</dbReference>
<evidence type="ECO:0008006" key="10">
    <source>
        <dbReference type="Google" id="ProtNLM"/>
    </source>
</evidence>
<name>U5D395_AMBTC</name>
<evidence type="ECO:0000256" key="3">
    <source>
        <dbReference type="ARBA" id="ARBA00022833"/>
    </source>
</evidence>
<feature type="region of interest" description="Disordered" evidence="5">
    <location>
        <begin position="1037"/>
        <end position="1056"/>
    </location>
</feature>
<feature type="compositionally biased region" description="Polar residues" evidence="5">
    <location>
        <begin position="377"/>
        <end position="388"/>
    </location>
</feature>
<dbReference type="Gene3D" id="1.10.10.60">
    <property type="entry name" value="Homeodomain-like"/>
    <property type="match status" value="1"/>
</dbReference>
<dbReference type="CDD" id="cd15532">
    <property type="entry name" value="PHD2_CHD_II"/>
    <property type="match status" value="1"/>
</dbReference>
<evidence type="ECO:0000256" key="1">
    <source>
        <dbReference type="ARBA" id="ARBA00022723"/>
    </source>
</evidence>
<dbReference type="SUPFAM" id="SSF57903">
    <property type="entry name" value="FYVE/PHD zinc finger"/>
    <property type="match status" value="1"/>
</dbReference>
<dbReference type="Gramene" id="ERN15892">
    <property type="protein sequence ID" value="ERN15892"/>
    <property type="gene ID" value="AMTR_s00039p00209870"/>
</dbReference>
<dbReference type="InterPro" id="IPR019787">
    <property type="entry name" value="Znf_PHD-finger"/>
</dbReference>
<dbReference type="GO" id="GO:0016887">
    <property type="term" value="F:ATP hydrolysis activity"/>
    <property type="evidence" value="ECO:0000318"/>
    <property type="project" value="GO_Central"/>
</dbReference>
<feature type="compositionally biased region" description="Polar residues" evidence="5">
    <location>
        <begin position="598"/>
        <end position="613"/>
    </location>
</feature>
<feature type="compositionally biased region" description="Polar residues" evidence="5">
    <location>
        <begin position="359"/>
        <end position="368"/>
    </location>
</feature>
<feature type="compositionally biased region" description="Polar residues" evidence="5">
    <location>
        <begin position="94"/>
        <end position="104"/>
    </location>
</feature>
<dbReference type="InterPro" id="IPR019786">
    <property type="entry name" value="Zinc_finger_PHD-type_CS"/>
</dbReference>
<keyword evidence="2 4" id="KW-0863">Zinc-finger</keyword>
<dbReference type="Gene3D" id="3.30.40.10">
    <property type="entry name" value="Zinc/RING finger domain, C3HC4 (zinc finger)"/>
    <property type="match status" value="1"/>
</dbReference>
<feature type="region of interest" description="Disordered" evidence="5">
    <location>
        <begin position="94"/>
        <end position="118"/>
    </location>
</feature>
<evidence type="ECO:0000259" key="6">
    <source>
        <dbReference type="PROSITE" id="PS50016"/>
    </source>
</evidence>
<dbReference type="GO" id="GO:0000785">
    <property type="term" value="C:chromatin"/>
    <property type="evidence" value="ECO:0000318"/>
    <property type="project" value="GO_Central"/>
</dbReference>
<evidence type="ECO:0000256" key="2">
    <source>
        <dbReference type="ARBA" id="ARBA00022771"/>
    </source>
</evidence>
<dbReference type="GO" id="GO:0005634">
    <property type="term" value="C:nucleus"/>
    <property type="evidence" value="ECO:0000318"/>
    <property type="project" value="GO_Central"/>
</dbReference>
<evidence type="ECO:0000313" key="8">
    <source>
        <dbReference type="EMBL" id="ERN15892.1"/>
    </source>
</evidence>
<feature type="compositionally biased region" description="Basic and acidic residues" evidence="5">
    <location>
        <begin position="1187"/>
        <end position="1201"/>
    </location>
</feature>
<reference evidence="9" key="1">
    <citation type="journal article" date="2013" name="Science">
        <title>The Amborella genome and the evolution of flowering plants.</title>
        <authorList>
            <consortium name="Amborella Genome Project"/>
        </authorList>
    </citation>
    <scope>NUCLEOTIDE SEQUENCE [LARGE SCALE GENOMIC DNA]</scope>
</reference>
<dbReference type="Proteomes" id="UP000017836">
    <property type="component" value="Unassembled WGS sequence"/>
</dbReference>
<dbReference type="InterPro" id="IPR011011">
    <property type="entry name" value="Znf_FYVE_PHD"/>
</dbReference>
<dbReference type="GO" id="GO:0042393">
    <property type="term" value="F:histone binding"/>
    <property type="evidence" value="ECO:0000318"/>
    <property type="project" value="GO_Central"/>
</dbReference>
<evidence type="ECO:0000256" key="4">
    <source>
        <dbReference type="PROSITE-ProRule" id="PRU00146"/>
    </source>
</evidence>
<keyword evidence="9" id="KW-1185">Reference proteome</keyword>
<dbReference type="SMART" id="SM00249">
    <property type="entry name" value="PHD"/>
    <property type="match status" value="1"/>
</dbReference>
<dbReference type="GO" id="GO:0003682">
    <property type="term" value="F:chromatin binding"/>
    <property type="evidence" value="ECO:0000318"/>
    <property type="project" value="GO_Central"/>
</dbReference>
<dbReference type="PROSITE" id="PS01359">
    <property type="entry name" value="ZF_PHD_1"/>
    <property type="match status" value="1"/>
</dbReference>
<dbReference type="GO" id="GO:0008270">
    <property type="term" value="F:zinc ion binding"/>
    <property type="evidence" value="ECO:0007669"/>
    <property type="project" value="UniProtKB-KW"/>
</dbReference>